<evidence type="ECO:0000313" key="7">
    <source>
        <dbReference type="EMBL" id="NBJ59804.1"/>
    </source>
</evidence>
<feature type="compositionally biased region" description="Polar residues" evidence="6">
    <location>
        <begin position="251"/>
        <end position="263"/>
    </location>
</feature>
<dbReference type="PANTHER" id="PTHR13129">
    <property type="entry name" value="VPRBP PROTEIN-RELATED"/>
    <property type="match status" value="1"/>
</dbReference>
<organism evidence="7">
    <name type="scientific">Phlebotomus kandelakii</name>
    <dbReference type="NCBI Taxonomy" id="1109342"/>
    <lineage>
        <taxon>Eukaryota</taxon>
        <taxon>Metazoa</taxon>
        <taxon>Ecdysozoa</taxon>
        <taxon>Arthropoda</taxon>
        <taxon>Hexapoda</taxon>
        <taxon>Insecta</taxon>
        <taxon>Pterygota</taxon>
        <taxon>Neoptera</taxon>
        <taxon>Endopterygota</taxon>
        <taxon>Diptera</taxon>
        <taxon>Nematocera</taxon>
        <taxon>Psychodoidea</taxon>
        <taxon>Psychodidae</taxon>
        <taxon>Phlebotomus</taxon>
        <taxon>Larroussius</taxon>
    </lineage>
</organism>
<feature type="region of interest" description="Disordered" evidence="6">
    <location>
        <begin position="860"/>
        <end position="886"/>
    </location>
</feature>
<comment type="pathway">
    <text evidence="2">Protein modification; protein ubiquitination.</text>
</comment>
<dbReference type="SMART" id="SM00667">
    <property type="entry name" value="LisH"/>
    <property type="match status" value="1"/>
</dbReference>
<dbReference type="InterPro" id="IPR033270">
    <property type="entry name" value="VPRBP/DCAF1"/>
</dbReference>
<dbReference type="PROSITE" id="PS50896">
    <property type="entry name" value="LISH"/>
    <property type="match status" value="1"/>
</dbReference>
<dbReference type="InterPro" id="IPR011989">
    <property type="entry name" value="ARM-like"/>
</dbReference>
<sequence length="1502" mass="168978">MASPTDQNTALQGRDLHVIFRLWEERHATPGFDPSPILTRLAELIEEETEIYMQKDPDPFDERHPSRTDPDCELGRMLKLLFRKDNFMTRLMNDYFRDNFFTRQNIPKSSMELNVAACRLILVIMPGLETSVVFQREHDYLIHRLYSWAENSAEPLQSYATGLLAASMEVQETATGFRDQNTHLLPIMLKRLHTLQAAKVVYQYPKVTTTENTSSATNLQIHDDVAMDTDGPSDEHLGGGSAPTSPAEVAKSTTSPNIPNGSISKFRNSINLNTLLQNELSTSNTENKFHVRNTIPIHPPTTATSQMLILRYLASMGEYQEFLGQVFENNAMHLIFKYIEKLDPKETCLAFEALKYLASLLCHKKFSIEFVAHGGLQRLLQVPRPSIAATGVSIALYYLAYCEDAMERICLMSPKLIAELVMYALWLLGCSHDSGRCHATMFFGLSFQFKAILDEFDSQDGLRKLYNVISVLPILSSTDEANLNDDEECAARQLVRHVCVSLKKYMESHLYFKYAQVTRQQAPSNTYGMQPQFRAPKCNPEVISDQVRMLQEMLPVRAHWAPVDKLLDYGGVTILLRIIALTYEWNYSGRAETVRSALDALSICCVMPKVHQVFCERLELPDDASTAGMNVILGAAEGEIVADAEVQKSALAVLVHCVCAPIHRPSGMVIRFGSAKKKSSVNKISEEIIQAIWECVRSTNGIIVLLSLMQIKTPITDADCIRGMACRALAGLARSDTVRQIISKLPLFTNGQLQSLMRDPILQEKRTEHVQFQKYALDLMERLSGKTKTNNSQFDASLANIHKANVVAQTKIQFNENQLYQLIHQHLLSRGLTDAASTLQRDAGLLMVSSQQQRSMLHLSPYSFRSPSSTHLPRSRLRSTKLSETSGNVSALLNSGSFSNSESLQGSIPGALNGKMEVEESFVSSSTPIKLIKKTTPASNPTNTSANKETSASNQRSLQKQISSSESFSVSTNQREMVSYQPPNSITLETIITEYLTNQHALCKNPMSTCPQFDLFVPHKCPDPRSNKISGMCLNFADRFFRRHAGFNSKRLDRRLVHSNFCTTRTLRPQEPDAFFSSCDFSPCSANIIVGCYNGEVKVYNINDNSEEFSYACHDTNVSSVKCSRDGKFLLTSSQWQSPPFNSNLWCLENRQFECKWSAIDEEYGEFSHVTQDKVLCTKAEVATIYDLHTGDNVSTFVPRVFNQYTRNRATFCPTDELILSDGVLWDVRSRVEIHKFDKLNQTLSGVFHPNGLEVVSNTEVWDLRTFHLLRTVPSLDQCHAIFSPQNVIYAITVEQDTRLDDNYGFESSFKTLDCYDYSSIATVDVKRNIHDLAVNKYGSTIAIVENNGDYDSVQESVVRLYNVGRKKNVEDEVEDEDEESDGSEDGTISDTDSVQALLRDNGRERGGENDNGDGGNNDGDRRGNRRRRRRQVGRRNFMRILGLSPRSTSSSDDSGSEFSLRSSSMNNDEQDDEQGQENQADELEDLFIPEQDDDSWTSVSD</sequence>
<feature type="compositionally biased region" description="Acidic residues" evidence="6">
    <location>
        <begin position="1469"/>
        <end position="1496"/>
    </location>
</feature>
<dbReference type="Pfam" id="PF00400">
    <property type="entry name" value="WD40"/>
    <property type="match status" value="1"/>
</dbReference>
<dbReference type="InterPro" id="IPR036322">
    <property type="entry name" value="WD40_repeat_dom_sf"/>
</dbReference>
<comment type="subcellular location">
    <subcellularLocation>
        <location evidence="1">Nucleus</location>
    </subcellularLocation>
</comment>
<dbReference type="GO" id="GO:0005634">
    <property type="term" value="C:nucleus"/>
    <property type="evidence" value="ECO:0007669"/>
    <property type="project" value="UniProtKB-SubCell"/>
</dbReference>
<dbReference type="InterPro" id="IPR001680">
    <property type="entry name" value="WD40_rpt"/>
</dbReference>
<feature type="compositionally biased region" description="Basic residues" evidence="6">
    <location>
        <begin position="1424"/>
        <end position="1438"/>
    </location>
</feature>
<evidence type="ECO:0000256" key="5">
    <source>
        <dbReference type="ARBA" id="ARBA00023242"/>
    </source>
</evidence>
<evidence type="ECO:0000256" key="2">
    <source>
        <dbReference type="ARBA" id="ARBA00004906"/>
    </source>
</evidence>
<dbReference type="InterPro" id="IPR016024">
    <property type="entry name" value="ARM-type_fold"/>
</dbReference>
<dbReference type="UniPathway" id="UPA00143"/>
<evidence type="ECO:0000256" key="1">
    <source>
        <dbReference type="ARBA" id="ARBA00004123"/>
    </source>
</evidence>
<dbReference type="GO" id="GO:0080008">
    <property type="term" value="C:Cul4-RING E3 ubiquitin ligase complex"/>
    <property type="evidence" value="ECO:0007669"/>
    <property type="project" value="TreeGrafter"/>
</dbReference>
<protein>
    <submittedName>
        <fullName evidence="7">Putative hiv-1 vpr-binding protein</fullName>
    </submittedName>
</protein>
<keyword evidence="5" id="KW-0539">Nucleus</keyword>
<comment type="similarity">
    <text evidence="3">Belongs to the VPRBP/DCAF1 family.</text>
</comment>
<dbReference type="InterPro" id="IPR006594">
    <property type="entry name" value="LisH"/>
</dbReference>
<proteinExistence type="inferred from homology"/>
<dbReference type="EMBL" id="GIFK01002101">
    <property type="protein sequence ID" value="NBJ59804.1"/>
    <property type="molecule type" value="Transcribed_RNA"/>
</dbReference>
<feature type="compositionally biased region" description="Polar residues" evidence="6">
    <location>
        <begin position="863"/>
        <end position="872"/>
    </location>
</feature>
<feature type="region of interest" description="Disordered" evidence="6">
    <location>
        <begin position="225"/>
        <end position="263"/>
    </location>
</feature>
<keyword evidence="4" id="KW-0833">Ubl conjugation pathway</keyword>
<feature type="compositionally biased region" description="Acidic residues" evidence="6">
    <location>
        <begin position="1372"/>
        <end position="1385"/>
    </location>
</feature>
<evidence type="ECO:0000256" key="3">
    <source>
        <dbReference type="ARBA" id="ARBA00008845"/>
    </source>
</evidence>
<feature type="compositionally biased region" description="Polar residues" evidence="6">
    <location>
        <begin position="936"/>
        <end position="975"/>
    </location>
</feature>
<feature type="compositionally biased region" description="Low complexity" evidence="6">
    <location>
        <begin position="1443"/>
        <end position="1468"/>
    </location>
</feature>
<evidence type="ECO:0000256" key="4">
    <source>
        <dbReference type="ARBA" id="ARBA00022786"/>
    </source>
</evidence>
<dbReference type="GO" id="GO:0016567">
    <property type="term" value="P:protein ubiquitination"/>
    <property type="evidence" value="ECO:0007669"/>
    <property type="project" value="UniProtKB-UniPathway"/>
</dbReference>
<evidence type="ECO:0000256" key="6">
    <source>
        <dbReference type="SAM" id="MobiDB-lite"/>
    </source>
</evidence>
<dbReference type="SUPFAM" id="SSF50978">
    <property type="entry name" value="WD40 repeat-like"/>
    <property type="match status" value="1"/>
</dbReference>
<dbReference type="SUPFAM" id="SSF48371">
    <property type="entry name" value="ARM repeat"/>
    <property type="match status" value="1"/>
</dbReference>
<dbReference type="InterPro" id="IPR015943">
    <property type="entry name" value="WD40/YVTN_repeat-like_dom_sf"/>
</dbReference>
<feature type="region of interest" description="Disordered" evidence="6">
    <location>
        <begin position="1370"/>
        <end position="1502"/>
    </location>
</feature>
<name>A0A6B2E932_9DIPT</name>
<feature type="region of interest" description="Disordered" evidence="6">
    <location>
        <begin position="932"/>
        <end position="975"/>
    </location>
</feature>
<dbReference type="Gene3D" id="2.130.10.10">
    <property type="entry name" value="YVTN repeat-like/Quinoprotein amine dehydrogenase"/>
    <property type="match status" value="1"/>
</dbReference>
<dbReference type="Gene3D" id="1.25.10.10">
    <property type="entry name" value="Leucine-rich Repeat Variant"/>
    <property type="match status" value="1"/>
</dbReference>
<accession>A0A6B2E932</accession>
<reference evidence="7" key="1">
    <citation type="submission" date="2019-10" db="EMBL/GenBank/DDBJ databases">
        <title>Short sand fly seasons in Tbilisi, Georgia, hinder development of host immunity to saliva of the visceral leishmaniasis vector Phlebotomus kandelakii.</title>
        <authorList>
            <person name="Oliveira F."/>
            <person name="Giorgobiani E."/>
            <person name="Guimaraes-Costa A.B."/>
            <person name="Abdeladhim M."/>
            <person name="Oristian J."/>
            <person name="Tskhvaradze L."/>
            <person name="Tsertsvadze N."/>
            <person name="Zakalashvili M."/>
            <person name="Valenzuela J.G."/>
            <person name="Kamhawi S."/>
        </authorList>
    </citation>
    <scope>NUCLEOTIDE SEQUENCE</scope>
    <source>
        <strain evidence="7">Wild-capture in Tbilisi</strain>
        <tissue evidence="7">Salivary glands</tissue>
    </source>
</reference>
<dbReference type="PANTHER" id="PTHR13129:SF4">
    <property type="entry name" value="DDB1- AND CUL4-ASSOCIATED FACTOR 1"/>
    <property type="match status" value="1"/>
</dbReference>